<accession>A0A0R0E9K8</accession>
<dbReference type="PANTHER" id="PTHR30506:SF3">
    <property type="entry name" value="UPF0126 INNER MEMBRANE PROTEIN YADS-RELATED"/>
    <property type="match status" value="1"/>
</dbReference>
<organism evidence="9 10">
    <name type="scientific">Stenotrophomonas daejeonensis</name>
    <dbReference type="NCBI Taxonomy" id="659018"/>
    <lineage>
        <taxon>Bacteria</taxon>
        <taxon>Pseudomonadati</taxon>
        <taxon>Pseudomonadota</taxon>
        <taxon>Gammaproteobacteria</taxon>
        <taxon>Lysobacterales</taxon>
        <taxon>Lysobacteraceae</taxon>
        <taxon>Stenotrophomonas</taxon>
    </lineage>
</organism>
<evidence type="ECO:0000256" key="3">
    <source>
        <dbReference type="ARBA" id="ARBA00022475"/>
    </source>
</evidence>
<dbReference type="Pfam" id="PF03458">
    <property type="entry name" value="Gly_transporter"/>
    <property type="match status" value="2"/>
</dbReference>
<dbReference type="EMBL" id="LDJP01000029">
    <property type="protein sequence ID" value="KRG86926.1"/>
    <property type="molecule type" value="Genomic_DNA"/>
</dbReference>
<keyword evidence="4 7" id="KW-0812">Transmembrane</keyword>
<sequence>METLVLILDLIGTFVFALSGAMMGVRRRLDLFGVLVLSFAAASAGGMTRDVLIGATPVAALSDWRYPSISLAAGLVTFLWSPWIERLSNPVRMFDALGLAVFAVAGTQKALAFGLAPPMAAAMGMLTGIGGGIARDVLLAQVPLVLRAELYAIAALAGAAVVAVGHWLQWPALPCVLAGAGLCFGLRMMALRYGWHLPVALQSGGDGEPPGPMR</sequence>
<feature type="transmembrane region" description="Helical" evidence="7">
    <location>
        <begin position="6"/>
        <end position="25"/>
    </location>
</feature>
<evidence type="ECO:0000313" key="10">
    <source>
        <dbReference type="Proteomes" id="UP000050940"/>
    </source>
</evidence>
<evidence type="ECO:0000256" key="7">
    <source>
        <dbReference type="SAM" id="Phobius"/>
    </source>
</evidence>
<dbReference type="RefSeq" id="WP_057640243.1">
    <property type="nucleotide sequence ID" value="NZ_LDJP01000029.1"/>
</dbReference>
<feature type="transmembrane region" description="Helical" evidence="7">
    <location>
        <begin position="150"/>
        <end position="170"/>
    </location>
</feature>
<evidence type="ECO:0000256" key="4">
    <source>
        <dbReference type="ARBA" id="ARBA00022692"/>
    </source>
</evidence>
<comment type="caution">
    <text evidence="9">The sequence shown here is derived from an EMBL/GenBank/DDBJ whole genome shotgun (WGS) entry which is preliminary data.</text>
</comment>
<comment type="similarity">
    <text evidence="2">Belongs to the UPF0126 family.</text>
</comment>
<feature type="domain" description="Glycine transporter" evidence="8">
    <location>
        <begin position="7"/>
        <end position="80"/>
    </location>
</feature>
<reference evidence="9 10" key="1">
    <citation type="submission" date="2015-05" db="EMBL/GenBank/DDBJ databases">
        <title>Genome sequencing and analysis of members of genus Stenotrophomonas.</title>
        <authorList>
            <person name="Patil P.P."/>
            <person name="Midha S."/>
            <person name="Patil P.B."/>
        </authorList>
    </citation>
    <scope>NUCLEOTIDE SEQUENCE [LARGE SCALE GENOMIC DNA]</scope>
    <source>
        <strain evidence="9 10">JCM 16244</strain>
    </source>
</reference>
<feature type="transmembrane region" description="Helical" evidence="7">
    <location>
        <begin position="119"/>
        <end position="138"/>
    </location>
</feature>
<evidence type="ECO:0000259" key="8">
    <source>
        <dbReference type="Pfam" id="PF03458"/>
    </source>
</evidence>
<keyword evidence="5 7" id="KW-1133">Transmembrane helix</keyword>
<feature type="domain" description="Glycine transporter" evidence="8">
    <location>
        <begin position="93"/>
        <end position="165"/>
    </location>
</feature>
<dbReference type="PANTHER" id="PTHR30506">
    <property type="entry name" value="INNER MEMBRANE PROTEIN"/>
    <property type="match status" value="1"/>
</dbReference>
<dbReference type="OrthoDB" id="9791874at2"/>
<gene>
    <name evidence="9" type="ORF">ABB34_05445</name>
</gene>
<keyword evidence="3" id="KW-1003">Cell membrane</keyword>
<dbReference type="GO" id="GO:0005886">
    <property type="term" value="C:plasma membrane"/>
    <property type="evidence" value="ECO:0007669"/>
    <property type="project" value="UniProtKB-SubCell"/>
</dbReference>
<dbReference type="STRING" id="659018.ABB34_05445"/>
<name>A0A0R0E9K8_9GAMM</name>
<evidence type="ECO:0000256" key="5">
    <source>
        <dbReference type="ARBA" id="ARBA00022989"/>
    </source>
</evidence>
<feature type="transmembrane region" description="Helical" evidence="7">
    <location>
        <begin position="32"/>
        <end position="52"/>
    </location>
</feature>
<protein>
    <submittedName>
        <fullName evidence="9">Membrane protein</fullName>
    </submittedName>
</protein>
<keyword evidence="6 7" id="KW-0472">Membrane</keyword>
<dbReference type="AlphaFoldDB" id="A0A0R0E9K8"/>
<proteinExistence type="inferred from homology"/>
<dbReference type="InterPro" id="IPR005115">
    <property type="entry name" value="Gly_transporter"/>
</dbReference>
<evidence type="ECO:0000256" key="1">
    <source>
        <dbReference type="ARBA" id="ARBA00004651"/>
    </source>
</evidence>
<feature type="transmembrane region" description="Helical" evidence="7">
    <location>
        <begin position="176"/>
        <end position="195"/>
    </location>
</feature>
<keyword evidence="10" id="KW-1185">Reference proteome</keyword>
<evidence type="ECO:0000256" key="2">
    <source>
        <dbReference type="ARBA" id="ARBA00008193"/>
    </source>
</evidence>
<dbReference type="PATRIC" id="fig|659018.3.peg.1001"/>
<dbReference type="Proteomes" id="UP000050940">
    <property type="component" value="Unassembled WGS sequence"/>
</dbReference>
<comment type="subcellular location">
    <subcellularLocation>
        <location evidence="1">Cell membrane</location>
        <topology evidence="1">Multi-pass membrane protein</topology>
    </subcellularLocation>
</comment>
<evidence type="ECO:0000313" key="9">
    <source>
        <dbReference type="EMBL" id="KRG86926.1"/>
    </source>
</evidence>
<feature type="transmembrane region" description="Helical" evidence="7">
    <location>
        <begin position="64"/>
        <end position="84"/>
    </location>
</feature>
<evidence type="ECO:0000256" key="6">
    <source>
        <dbReference type="ARBA" id="ARBA00023136"/>
    </source>
</evidence>